<reference evidence="9 10" key="1">
    <citation type="submission" date="2023-01" db="EMBL/GenBank/DDBJ databases">
        <title>Analysis of 21 Apiospora genomes using comparative genomics revels a genus with tremendous synthesis potential of carbohydrate active enzymes and secondary metabolites.</title>
        <authorList>
            <person name="Sorensen T."/>
        </authorList>
    </citation>
    <scope>NUCLEOTIDE SEQUENCE [LARGE SCALE GENOMIC DNA]</scope>
    <source>
        <strain evidence="9 10">CBS 114990</strain>
    </source>
</reference>
<proteinExistence type="inferred from homology"/>
<protein>
    <recommendedName>
        <fullName evidence="6">AP complex subunit beta</fullName>
    </recommendedName>
</protein>
<dbReference type="SUPFAM" id="SSF48371">
    <property type="entry name" value="ARM repeat"/>
    <property type="match status" value="1"/>
</dbReference>
<gene>
    <name evidence="9" type="ORF">PG997_008795</name>
</gene>
<name>A0ABR1WD90_9PEZI</name>
<feature type="region of interest" description="Disordered" evidence="7">
    <location>
        <begin position="581"/>
        <end position="604"/>
    </location>
</feature>
<comment type="subcellular location">
    <subcellularLocation>
        <location evidence="1">Endomembrane system</location>
    </subcellularLocation>
</comment>
<dbReference type="PANTHER" id="PTHR11134">
    <property type="entry name" value="ADAPTOR COMPLEX SUBUNIT BETA FAMILY MEMBER"/>
    <property type="match status" value="1"/>
</dbReference>
<keyword evidence="5 6" id="KW-0472">Membrane</keyword>
<comment type="function">
    <text evidence="6">Adaptins are components of the adaptor complexes which link clathrin to receptors in coated vesicles. Clathrin-associated protein complexes are believed to interact with the cytoplasmic tails of membrane proteins, leading to their selection and concentration.</text>
</comment>
<dbReference type="RefSeq" id="XP_066668452.1">
    <property type="nucleotide sequence ID" value="XM_066813110.1"/>
</dbReference>
<dbReference type="InterPro" id="IPR016342">
    <property type="entry name" value="AP_complex_bsu_1_2_4"/>
</dbReference>
<keyword evidence="3 6" id="KW-0813">Transport</keyword>
<evidence type="ECO:0000256" key="2">
    <source>
        <dbReference type="ARBA" id="ARBA00006613"/>
    </source>
</evidence>
<accession>A0ABR1WD90</accession>
<sequence length="745" mass="84115">MSNPQVGGDSKLFARGKVAELRLELNSGGKKDKNFSQKKVALKKIVANMTMSNNEMVQLFPDIIQCMNIPNLEIKKMCYLFLVNYARMKPELAVKAIPVLEQDMEDNNPLVRALTLRTMSYVHVKEFVEATVPIVKQMLRDADPYVRKTAAYCVAKLYDHDRHMVEHSDLIERLNSLLRDDNPTVVASALAGLMDIWERSDAIKLTIDYSNASKMVAILPDCSEWGQTYILEALMSYVPQEAGEATLLAERIAPRLSHSNSAVVLTCIRVILYLMNYIADEKQISALCRKLSPPLVTLLAKGPEVQYLALRNALLILQRRPEVLRNDIRVFFCKYNDPIYVKVTKLELIFMLANEKNIDEVLTELREYATEVDVHFVRKAVRAIGKLAIKIEPAARRCINLLLELVATKVPYIVQEATVVIRNIFRKYPNQYESIIGTLCENLDSLDEPEAKAAMVWVIGQYAARIENSDVLLEDFLYSFAEEPVEVQLALLTATVKLFIQRPTKGQDLVPKVLKWATEETDNPDLRDRAYMYWRLLSTDMNIAKQISEKLDPQTLEEMCLNVGTLATIYLKPVQTVFRSARPRRLPDSPALQKDRLPTSQNLPTFETQKHLSMLGMGGQPALVRTSSHGGLAGSDNYAQQQQQMQQMQQQAAMGGITDQSVINDADAYFAGIGSQQMAAMGVNDDNGDSTFGGGGTRRDTWSTSMRRSRCLGRRRGWEQWGFVDAVRWGKEGAGYEEYRISSTD</sequence>
<evidence type="ECO:0000313" key="9">
    <source>
        <dbReference type="EMBL" id="KAK8080977.1"/>
    </source>
</evidence>
<dbReference type="Proteomes" id="UP001433268">
    <property type="component" value="Unassembled WGS sequence"/>
</dbReference>
<evidence type="ECO:0000259" key="8">
    <source>
        <dbReference type="Pfam" id="PF01602"/>
    </source>
</evidence>
<evidence type="ECO:0000256" key="4">
    <source>
        <dbReference type="ARBA" id="ARBA00022927"/>
    </source>
</evidence>
<evidence type="ECO:0000256" key="1">
    <source>
        <dbReference type="ARBA" id="ARBA00004308"/>
    </source>
</evidence>
<dbReference type="InterPro" id="IPR026739">
    <property type="entry name" value="AP_beta"/>
</dbReference>
<evidence type="ECO:0000256" key="6">
    <source>
        <dbReference type="PIRNR" id="PIRNR002291"/>
    </source>
</evidence>
<feature type="domain" description="Clathrin/coatomer adaptor adaptin-like N-terminal" evidence="8">
    <location>
        <begin position="33"/>
        <end position="539"/>
    </location>
</feature>
<comment type="caution">
    <text evidence="9">The sequence shown here is derived from an EMBL/GenBank/DDBJ whole genome shotgun (WGS) entry which is preliminary data.</text>
</comment>
<organism evidence="9 10">
    <name type="scientific">Apiospora hydei</name>
    <dbReference type="NCBI Taxonomy" id="1337664"/>
    <lineage>
        <taxon>Eukaryota</taxon>
        <taxon>Fungi</taxon>
        <taxon>Dikarya</taxon>
        <taxon>Ascomycota</taxon>
        <taxon>Pezizomycotina</taxon>
        <taxon>Sordariomycetes</taxon>
        <taxon>Xylariomycetidae</taxon>
        <taxon>Amphisphaeriales</taxon>
        <taxon>Apiosporaceae</taxon>
        <taxon>Apiospora</taxon>
    </lineage>
</organism>
<dbReference type="InterPro" id="IPR011989">
    <property type="entry name" value="ARM-like"/>
</dbReference>
<dbReference type="Pfam" id="PF01602">
    <property type="entry name" value="Adaptin_N"/>
    <property type="match status" value="1"/>
</dbReference>
<dbReference type="InterPro" id="IPR016024">
    <property type="entry name" value="ARM-type_fold"/>
</dbReference>
<dbReference type="Gene3D" id="1.25.10.10">
    <property type="entry name" value="Leucine-rich Repeat Variant"/>
    <property type="match status" value="1"/>
</dbReference>
<dbReference type="EMBL" id="JAQQWN010000006">
    <property type="protein sequence ID" value="KAK8080977.1"/>
    <property type="molecule type" value="Genomic_DNA"/>
</dbReference>
<dbReference type="GeneID" id="92046170"/>
<dbReference type="PIRSF" id="PIRSF002291">
    <property type="entry name" value="AP_complex_beta"/>
    <property type="match status" value="1"/>
</dbReference>
<comment type="similarity">
    <text evidence="2 6">Belongs to the adaptor complexes large subunit family.</text>
</comment>
<evidence type="ECO:0000256" key="7">
    <source>
        <dbReference type="SAM" id="MobiDB-lite"/>
    </source>
</evidence>
<evidence type="ECO:0000256" key="3">
    <source>
        <dbReference type="ARBA" id="ARBA00022448"/>
    </source>
</evidence>
<dbReference type="InterPro" id="IPR002553">
    <property type="entry name" value="Clathrin/coatomer_adapt-like_N"/>
</dbReference>
<keyword evidence="10" id="KW-1185">Reference proteome</keyword>
<evidence type="ECO:0000313" key="10">
    <source>
        <dbReference type="Proteomes" id="UP001433268"/>
    </source>
</evidence>
<evidence type="ECO:0000256" key="5">
    <source>
        <dbReference type="ARBA" id="ARBA00023136"/>
    </source>
</evidence>
<keyword evidence="4 6" id="KW-0653">Protein transport</keyword>